<feature type="region of interest" description="Disordered" evidence="1">
    <location>
        <begin position="1"/>
        <end position="26"/>
    </location>
</feature>
<organism evidence="2 3">
    <name type="scientific">Shewanella benthica</name>
    <dbReference type="NCBI Taxonomy" id="43661"/>
    <lineage>
        <taxon>Bacteria</taxon>
        <taxon>Pseudomonadati</taxon>
        <taxon>Pseudomonadota</taxon>
        <taxon>Gammaproteobacteria</taxon>
        <taxon>Alteromonadales</taxon>
        <taxon>Shewanellaceae</taxon>
        <taxon>Shewanella</taxon>
    </lineage>
</organism>
<proteinExistence type="predicted"/>
<reference evidence="3" key="1">
    <citation type="submission" date="2018-06" db="EMBL/GenBank/DDBJ databases">
        <authorList>
            <person name="Cea G.-C."/>
            <person name="William W."/>
        </authorList>
    </citation>
    <scope>NUCLEOTIDE SEQUENCE [LARGE SCALE GENOMIC DNA]</scope>
    <source>
        <strain evidence="3">DB21MT-2</strain>
    </source>
</reference>
<dbReference type="KEGG" id="sbk:SHEWBE_1820"/>
<evidence type="ECO:0000313" key="2">
    <source>
        <dbReference type="EMBL" id="SQH75786.1"/>
    </source>
</evidence>
<sequence length="26" mass="2784">MTISPKQKRSPKAAFNLSVSTYNTGG</sequence>
<accession>A0A330LZR3</accession>
<dbReference type="AlphaFoldDB" id="A0A330LZR3"/>
<protein>
    <submittedName>
        <fullName evidence="2">Uncharacterized protein</fullName>
    </submittedName>
</protein>
<dbReference type="Proteomes" id="UP000250123">
    <property type="component" value="Chromosome SHEWBE"/>
</dbReference>
<evidence type="ECO:0000256" key="1">
    <source>
        <dbReference type="SAM" id="MobiDB-lite"/>
    </source>
</evidence>
<feature type="compositionally biased region" description="Basic residues" evidence="1">
    <location>
        <begin position="1"/>
        <end position="11"/>
    </location>
</feature>
<dbReference type="EMBL" id="LS483452">
    <property type="protein sequence ID" value="SQH75786.1"/>
    <property type="molecule type" value="Genomic_DNA"/>
</dbReference>
<name>A0A330LZR3_9GAMM</name>
<feature type="compositionally biased region" description="Polar residues" evidence="1">
    <location>
        <begin position="17"/>
        <end position="26"/>
    </location>
</feature>
<evidence type="ECO:0000313" key="3">
    <source>
        <dbReference type="Proteomes" id="UP000250123"/>
    </source>
</evidence>
<gene>
    <name evidence="2" type="ORF">SHEWBE_1820</name>
</gene>